<dbReference type="EMBL" id="UINC01078285">
    <property type="protein sequence ID" value="SVC19215.1"/>
    <property type="molecule type" value="Genomic_DNA"/>
</dbReference>
<accession>A0A382K667</accession>
<feature type="non-terminal residue" evidence="1">
    <location>
        <position position="1"/>
    </location>
</feature>
<organism evidence="1">
    <name type="scientific">marine metagenome</name>
    <dbReference type="NCBI Taxonomy" id="408172"/>
    <lineage>
        <taxon>unclassified sequences</taxon>
        <taxon>metagenomes</taxon>
        <taxon>ecological metagenomes</taxon>
    </lineage>
</organism>
<sequence>VIVDAMISGLTVVLENIPEMRFFDRRMATPS</sequence>
<proteinExistence type="predicted"/>
<gene>
    <name evidence="1" type="ORF">METZ01_LOCUS272069</name>
</gene>
<reference evidence="1" key="1">
    <citation type="submission" date="2018-05" db="EMBL/GenBank/DDBJ databases">
        <authorList>
            <person name="Lanie J.A."/>
            <person name="Ng W.-L."/>
            <person name="Kazmierczak K.M."/>
            <person name="Andrzejewski T.M."/>
            <person name="Davidsen T.M."/>
            <person name="Wayne K.J."/>
            <person name="Tettelin H."/>
            <person name="Glass J.I."/>
            <person name="Rusch D."/>
            <person name="Podicherti R."/>
            <person name="Tsui H.-C.T."/>
            <person name="Winkler M.E."/>
        </authorList>
    </citation>
    <scope>NUCLEOTIDE SEQUENCE</scope>
</reference>
<protein>
    <submittedName>
        <fullName evidence="1">Uncharacterized protein</fullName>
    </submittedName>
</protein>
<dbReference type="AlphaFoldDB" id="A0A382K667"/>
<name>A0A382K667_9ZZZZ</name>
<evidence type="ECO:0000313" key="1">
    <source>
        <dbReference type="EMBL" id="SVC19215.1"/>
    </source>
</evidence>